<proteinExistence type="predicted"/>
<gene>
    <name evidence="7" type="ORF">FOXB_07825</name>
</gene>
<evidence type="ECO:0000256" key="4">
    <source>
        <dbReference type="ARBA" id="ARBA00023136"/>
    </source>
</evidence>
<feature type="transmembrane region" description="Helical" evidence="6">
    <location>
        <begin position="453"/>
        <end position="474"/>
    </location>
</feature>
<keyword evidence="2 6" id="KW-0812">Transmembrane</keyword>
<feature type="transmembrane region" description="Helical" evidence="6">
    <location>
        <begin position="142"/>
        <end position="163"/>
    </location>
</feature>
<feature type="transmembrane region" description="Helical" evidence="6">
    <location>
        <begin position="422"/>
        <end position="447"/>
    </location>
</feature>
<evidence type="ECO:0000313" key="7">
    <source>
        <dbReference type="EMBL" id="EGU81662.1"/>
    </source>
</evidence>
<feature type="transmembrane region" description="Helical" evidence="6">
    <location>
        <begin position="389"/>
        <end position="410"/>
    </location>
</feature>
<dbReference type="Gene3D" id="1.20.1250.20">
    <property type="entry name" value="MFS general substrate transporter like domains"/>
    <property type="match status" value="1"/>
</dbReference>
<dbReference type="EMBL" id="AFQF01002338">
    <property type="protein sequence ID" value="EGU81662.1"/>
    <property type="molecule type" value="Genomic_DNA"/>
</dbReference>
<evidence type="ECO:0000256" key="2">
    <source>
        <dbReference type="ARBA" id="ARBA00022692"/>
    </source>
</evidence>
<keyword evidence="3 6" id="KW-1133">Transmembrane helix</keyword>
<comment type="caution">
    <text evidence="7">The sequence shown here is derived from an EMBL/GenBank/DDBJ whole genome shotgun (WGS) entry which is preliminary data.</text>
</comment>
<dbReference type="SUPFAM" id="SSF103473">
    <property type="entry name" value="MFS general substrate transporter"/>
    <property type="match status" value="1"/>
</dbReference>
<evidence type="ECO:0000256" key="3">
    <source>
        <dbReference type="ARBA" id="ARBA00022989"/>
    </source>
</evidence>
<comment type="subcellular location">
    <subcellularLocation>
        <location evidence="1">Membrane</location>
        <topology evidence="1">Multi-pass membrane protein</topology>
    </subcellularLocation>
</comment>
<dbReference type="AlphaFoldDB" id="F9FN45"/>
<name>F9FN45_FUSOF</name>
<organism evidence="7">
    <name type="scientific">Fusarium oxysporum (strain Fo5176)</name>
    <name type="common">Fusarium vascular wilt</name>
    <dbReference type="NCBI Taxonomy" id="660025"/>
    <lineage>
        <taxon>Eukaryota</taxon>
        <taxon>Fungi</taxon>
        <taxon>Dikarya</taxon>
        <taxon>Ascomycota</taxon>
        <taxon>Pezizomycotina</taxon>
        <taxon>Sordariomycetes</taxon>
        <taxon>Hypocreomycetidae</taxon>
        <taxon>Hypocreales</taxon>
        <taxon>Nectriaceae</taxon>
        <taxon>Fusarium</taxon>
        <taxon>Fusarium oxysporum species complex</taxon>
    </lineage>
</organism>
<accession>F9FN45</accession>
<feature type="transmembrane region" description="Helical" evidence="6">
    <location>
        <begin position="175"/>
        <end position="195"/>
    </location>
</feature>
<sequence>MEAYFQYQRVRRAVHQQLAELKEDCSCRSYIVGSPHDINCKVSNRRGTPNECLAEKSIVTDDLILVGWDGQHDPLNPANQSVGRKLFMTVLVSLIALSVTAASAIDACGVREYSEHFQVSEVVGSLATGLAPNLGSHLTFRFIAGFFASTPLSCAGGTVADLWNPLEKTYAFPVYAIPAFAGPMIGQMIGSYIPVTLGWRWLEWIMLIMGGAVLVLILLFQPETYGNLILSWKASILRKETGDGRYRSPMEMNRETLGHRLKLSVYRPFAMFYSELIIILVSLYLTIIYIVLFTFLEGYAYVFGQTYGISESLTSLCWAGMLFGILLVGFIVPVVYSLTAKAQFREKACGFAPEMRLWYTMLGGAPAVPISLFWMGWTSNPLISIWSPLIASVLFGFGITTIFIVSYMYLIDSYDTYSASALGFLVFTRYVVAGGVTVAGGPIYRALGVQHTLTVLGSVSGLMTPVPYLLYIYGSKILIYEDARRNCRNKK</sequence>
<dbReference type="OrthoDB" id="3936150at2759"/>
<reference evidence="7" key="1">
    <citation type="journal article" date="2012" name="Mol. Plant Microbe Interact.">
        <title>A highly conserved effector in Fusarium oxysporum is required for full virulence on Arabidopsis.</title>
        <authorList>
            <person name="Thatcher L.F."/>
            <person name="Gardiner D.M."/>
            <person name="Kazan K."/>
            <person name="Manners J."/>
        </authorList>
    </citation>
    <scope>NUCLEOTIDE SEQUENCE [LARGE SCALE GENOMIC DNA]</scope>
    <source>
        <strain evidence="7">Fo5176</strain>
    </source>
</reference>
<protein>
    <recommendedName>
        <fullName evidence="8">Major facilitator superfamily (MFS) profile domain-containing protein</fullName>
    </recommendedName>
</protein>
<dbReference type="STRING" id="660025.F9FN45"/>
<keyword evidence="5" id="KW-0325">Glycoprotein</keyword>
<dbReference type="PANTHER" id="PTHR23502:SF47">
    <property type="entry name" value="MAJOR FACILITATOR SUPERFAMILY (MFS) PROFILE DOMAIN-CONTAINING PROTEIN-RELATED"/>
    <property type="match status" value="1"/>
</dbReference>
<dbReference type="GO" id="GO:0005886">
    <property type="term" value="C:plasma membrane"/>
    <property type="evidence" value="ECO:0007669"/>
    <property type="project" value="TreeGrafter"/>
</dbReference>
<dbReference type="Pfam" id="PF07690">
    <property type="entry name" value="MFS_1"/>
    <property type="match status" value="1"/>
</dbReference>
<feature type="transmembrane region" description="Helical" evidence="6">
    <location>
        <begin position="357"/>
        <end position="377"/>
    </location>
</feature>
<feature type="transmembrane region" description="Helical" evidence="6">
    <location>
        <begin position="270"/>
        <end position="296"/>
    </location>
</feature>
<dbReference type="PANTHER" id="PTHR23502">
    <property type="entry name" value="MAJOR FACILITATOR SUPERFAMILY"/>
    <property type="match status" value="1"/>
</dbReference>
<keyword evidence="4 6" id="KW-0472">Membrane</keyword>
<evidence type="ECO:0008006" key="8">
    <source>
        <dbReference type="Google" id="ProtNLM"/>
    </source>
</evidence>
<evidence type="ECO:0000256" key="1">
    <source>
        <dbReference type="ARBA" id="ARBA00004141"/>
    </source>
</evidence>
<dbReference type="GO" id="GO:0022857">
    <property type="term" value="F:transmembrane transporter activity"/>
    <property type="evidence" value="ECO:0007669"/>
    <property type="project" value="InterPro"/>
</dbReference>
<evidence type="ECO:0000256" key="6">
    <source>
        <dbReference type="SAM" id="Phobius"/>
    </source>
</evidence>
<dbReference type="InterPro" id="IPR036259">
    <property type="entry name" value="MFS_trans_sf"/>
</dbReference>
<feature type="transmembrane region" description="Helical" evidence="6">
    <location>
        <begin position="86"/>
        <end position="105"/>
    </location>
</feature>
<dbReference type="InterPro" id="IPR011701">
    <property type="entry name" value="MFS"/>
</dbReference>
<feature type="transmembrane region" description="Helical" evidence="6">
    <location>
        <begin position="316"/>
        <end position="336"/>
    </location>
</feature>
<evidence type="ECO:0000256" key="5">
    <source>
        <dbReference type="ARBA" id="ARBA00023180"/>
    </source>
</evidence>
<feature type="transmembrane region" description="Helical" evidence="6">
    <location>
        <begin position="201"/>
        <end position="220"/>
    </location>
</feature>